<feature type="compositionally biased region" description="Acidic residues" evidence="8">
    <location>
        <begin position="1661"/>
        <end position="1673"/>
    </location>
</feature>
<feature type="compositionally biased region" description="Polar residues" evidence="8">
    <location>
        <begin position="50"/>
        <end position="63"/>
    </location>
</feature>
<keyword evidence="3" id="KW-0547">Nucleotide-binding</keyword>
<evidence type="ECO:0008006" key="13">
    <source>
        <dbReference type="Google" id="ProtNLM"/>
    </source>
</evidence>
<dbReference type="SUPFAM" id="SSF52540">
    <property type="entry name" value="P-loop containing nucleoside triphosphate hydrolases"/>
    <property type="match status" value="1"/>
</dbReference>
<dbReference type="InterPro" id="IPR039686">
    <property type="entry name" value="FANCM/Mph1-like_ID"/>
</dbReference>
<feature type="compositionally biased region" description="Acidic residues" evidence="8">
    <location>
        <begin position="1711"/>
        <end position="1730"/>
    </location>
</feature>
<dbReference type="CTD" id="57697"/>
<feature type="region of interest" description="Disordered" evidence="8">
    <location>
        <begin position="113"/>
        <end position="136"/>
    </location>
</feature>
<dbReference type="RefSeq" id="XP_030212868.1">
    <property type="nucleotide sequence ID" value="XM_030357008.1"/>
</dbReference>
<dbReference type="GO" id="GO:0045003">
    <property type="term" value="P:double-strand break repair via synthesis-dependent strand annealing"/>
    <property type="evidence" value="ECO:0007669"/>
    <property type="project" value="TreeGrafter"/>
</dbReference>
<evidence type="ECO:0000313" key="11">
    <source>
        <dbReference type="Ensembl" id="ENSGMOP00000002246.2"/>
    </source>
</evidence>
<feature type="compositionally biased region" description="Basic and acidic residues" evidence="8">
    <location>
        <begin position="1220"/>
        <end position="1232"/>
    </location>
</feature>
<dbReference type="Pfam" id="PF00271">
    <property type="entry name" value="Helicase_C"/>
    <property type="match status" value="1"/>
</dbReference>
<dbReference type="GO" id="GO:0009378">
    <property type="term" value="F:four-way junction helicase activity"/>
    <property type="evidence" value="ECO:0007669"/>
    <property type="project" value="TreeGrafter"/>
</dbReference>
<feature type="region of interest" description="Disordered" evidence="8">
    <location>
        <begin position="1341"/>
        <end position="1391"/>
    </location>
</feature>
<dbReference type="InterPro" id="IPR011335">
    <property type="entry name" value="Restrct_endonuc-II-like"/>
</dbReference>
<dbReference type="OMA" id="INXIPEQ"/>
<dbReference type="InterPro" id="IPR027417">
    <property type="entry name" value="P-loop_NTPase"/>
</dbReference>
<name>A0A8C4YY56_GADMO</name>
<keyword evidence="5" id="KW-0347">Helicase</keyword>
<evidence type="ECO:0000256" key="8">
    <source>
        <dbReference type="SAM" id="MobiDB-lite"/>
    </source>
</evidence>
<dbReference type="InterPro" id="IPR011545">
    <property type="entry name" value="DEAD/DEAH_box_helicase_dom"/>
</dbReference>
<dbReference type="Pfam" id="PF16783">
    <property type="entry name" value="FANCM-MHF_bd"/>
    <property type="match status" value="1"/>
</dbReference>
<dbReference type="GO" id="GO:0036297">
    <property type="term" value="P:interstrand cross-link repair"/>
    <property type="evidence" value="ECO:0007669"/>
    <property type="project" value="TreeGrafter"/>
</dbReference>
<dbReference type="CDD" id="cd18033">
    <property type="entry name" value="DEXDc_FANCM"/>
    <property type="match status" value="1"/>
</dbReference>
<dbReference type="InterPro" id="IPR044749">
    <property type="entry name" value="FANCM_DEXDc"/>
</dbReference>
<evidence type="ECO:0000313" key="12">
    <source>
        <dbReference type="Proteomes" id="UP000694546"/>
    </source>
</evidence>
<dbReference type="SMART" id="SM00490">
    <property type="entry name" value="HELICc"/>
    <property type="match status" value="1"/>
</dbReference>
<dbReference type="PROSITE" id="PS51192">
    <property type="entry name" value="HELICASE_ATP_BIND_1"/>
    <property type="match status" value="1"/>
</dbReference>
<dbReference type="PROSITE" id="PS51194">
    <property type="entry name" value="HELICASE_CTER"/>
    <property type="match status" value="1"/>
</dbReference>
<dbReference type="CDD" id="cd12091">
    <property type="entry name" value="FANCM_ID"/>
    <property type="match status" value="1"/>
</dbReference>
<reference evidence="11" key="2">
    <citation type="submission" date="2025-09" db="UniProtKB">
        <authorList>
            <consortium name="Ensembl"/>
        </authorList>
    </citation>
    <scope>IDENTIFICATION</scope>
</reference>
<feature type="region of interest" description="Disordered" evidence="8">
    <location>
        <begin position="1484"/>
        <end position="1514"/>
    </location>
</feature>
<feature type="region of interest" description="Disordered" evidence="8">
    <location>
        <begin position="1209"/>
        <end position="1235"/>
    </location>
</feature>
<feature type="compositionally biased region" description="Basic residues" evidence="8">
    <location>
        <begin position="24"/>
        <end position="39"/>
    </location>
</feature>
<comment type="subcellular location">
    <subcellularLocation>
        <location evidence="1">Nucleus</location>
    </subcellularLocation>
</comment>
<dbReference type="CDD" id="cd18801">
    <property type="entry name" value="SF2_C_FANCM_Hef"/>
    <property type="match status" value="1"/>
</dbReference>
<feature type="region of interest" description="Disordered" evidence="8">
    <location>
        <begin position="1548"/>
        <end position="1643"/>
    </location>
</feature>
<feature type="region of interest" description="Disordered" evidence="8">
    <location>
        <begin position="17"/>
        <end position="73"/>
    </location>
</feature>
<organism evidence="11 12">
    <name type="scientific">Gadus morhua</name>
    <name type="common">Atlantic cod</name>
    <dbReference type="NCBI Taxonomy" id="8049"/>
    <lineage>
        <taxon>Eukaryota</taxon>
        <taxon>Metazoa</taxon>
        <taxon>Chordata</taxon>
        <taxon>Craniata</taxon>
        <taxon>Vertebrata</taxon>
        <taxon>Euteleostomi</taxon>
        <taxon>Actinopterygii</taxon>
        <taxon>Neopterygii</taxon>
        <taxon>Teleostei</taxon>
        <taxon>Neoteleostei</taxon>
        <taxon>Acanthomorphata</taxon>
        <taxon>Zeiogadaria</taxon>
        <taxon>Gadariae</taxon>
        <taxon>Gadiformes</taxon>
        <taxon>Gadoidei</taxon>
        <taxon>Gadidae</taxon>
        <taxon>Gadus</taxon>
    </lineage>
</organism>
<feature type="compositionally biased region" description="Low complexity" evidence="8">
    <location>
        <begin position="2029"/>
        <end position="2053"/>
    </location>
</feature>
<dbReference type="Proteomes" id="UP000694546">
    <property type="component" value="Chromosome 5"/>
</dbReference>
<gene>
    <name evidence="11" type="primary">fancm</name>
</gene>
<evidence type="ECO:0000256" key="1">
    <source>
        <dbReference type="ARBA" id="ARBA00004123"/>
    </source>
</evidence>
<dbReference type="GO" id="GO:0005524">
    <property type="term" value="F:ATP binding"/>
    <property type="evidence" value="ECO:0007669"/>
    <property type="project" value="UniProtKB-KW"/>
</dbReference>
<dbReference type="Gene3D" id="1.20.1320.20">
    <property type="entry name" value="hef helicase domain"/>
    <property type="match status" value="1"/>
</dbReference>
<protein>
    <recommendedName>
        <fullName evidence="13">Fanconi anemia group M protein</fullName>
    </recommendedName>
</protein>
<feature type="region of interest" description="Disordered" evidence="8">
    <location>
        <begin position="883"/>
        <end position="1017"/>
    </location>
</feature>
<evidence type="ECO:0000256" key="6">
    <source>
        <dbReference type="ARBA" id="ARBA00022840"/>
    </source>
</evidence>
<dbReference type="GO" id="GO:0043138">
    <property type="term" value="F:3'-5' DNA helicase activity"/>
    <property type="evidence" value="ECO:0007669"/>
    <property type="project" value="InterPro"/>
</dbReference>
<feature type="domain" description="Helicase C-terminal" evidence="10">
    <location>
        <begin position="516"/>
        <end position="695"/>
    </location>
</feature>
<evidence type="ECO:0000256" key="7">
    <source>
        <dbReference type="ARBA" id="ARBA00023242"/>
    </source>
</evidence>
<feature type="compositionally biased region" description="Basic residues" evidence="8">
    <location>
        <begin position="1362"/>
        <end position="1371"/>
    </location>
</feature>
<sequence>MSGGNNQKTLFQAWGGSVPQKNHIPTKHNARKTVKRPLQRNKTDTHTVETAKTQQQQRVNGQASPPRRSLWGEIGQVSGPVHTAARMEDVQELDDDELLLVAVYEAEQTLQTDATAAQDDKKHATEEIEPSPLCSSGRYNQDFPGFDSSSATVWIYPTNLPIREYQLKISEAALFQNTLVCLPTGLGKTFIAAVVMYNFYRWYPSGKIVFMAPTKPLVAQQIEACYKVMGIPQKHMAELTGSTKAGLRRELWKSRRVFFLTPQVMVNDLSRETCPALQVKCVVIDEAHKALGNQAYCQVVRQLCSQTQQFRILALSATPGGDSKAVQQVISNLLISHIELRSEASPDIKAHTHQRTLEKVVVPLGEALAAQQARYLQVMEKFTSRLTQNQVMSHKNLRSLTKFQIILAREQFRKNPPPHIKVPQQGAMEGDFALTISLCHGYELLMQMGLRSLFFFVQGIMDGSKEMARARNELQRTPVFMDLYKEMEAMFMKSPADPDQPFIYSHPKLKKLEEVVLQHFRLWAENSANKTETTSGSAEGGVSTRVMIFSSFRESVQEIASMLNQHVPLIRVMTFMGQASAGKGVKGFTQKEQLEVVRSFRQGGFNTLVSTCVGEEGLDIGEVDLIVCFDAQKSPIRLVQRMGRTGRKRQGRIVVILAEGREERTYNQSQINKNSVDKSIVGNQNSFHMYPNNPRMLPEGVTPTLHKMHIASGQFDHGDSSGGGGRRDSGGRRARSEGQTPLIHPQNLAVCQSSVRSDGFLSPAEYSLWASTMRLREDEAQPTLRTSHFLSLPCTHTPTTPRATDSPGRGPGARELSLWEWRHWQNRALPTYSVDHSSRCRHFIQVMELIDRLREESPEGGCSYEKELLPHLHKGDVIGLLQDGQAEKPSKRPTKMNPKACSTKSKSKSSSRSASELEGIGEEEEEEDRDHGRGIRSFSPSTTVRGKPLMEDDPDFMGFRDEEQSNHDPGRIPETWHDCIVEPEDDNISENNNLSSRWDLVGEPPPSIGDHDNDPGLEENIEFQATFYLPRGVPVVSSSLKSLPEEQKSERLRVILANVAELLSRSPPPLPLDFVIEEDMLEIGSPDPSIPTSLPPSPEQVLSEQEEQHQPLIQVNFDLDLDDDDDDDDDVIYCGDVMMKNADPCADDVYNVPGTSKPILNPLEPEIESVADSPSWDEVFGYELDHNGPSDEVFVDDELGNQDFNQQVDDRGKAAKCTGRRTEEAVGRRDGDVNAGRMPAGPLLVEQQAPCRVAGPSYATALDESMDLFSDDEAFLRMTIPELSTPEESFAADASPHPKHLADGVKHTEPNISHFAVVSACDAIDLTESVRRRRANCSEMSSFSGTKPMAIPATHSLPPTHRVVKTPRHGHDKTPPTASETSPDSYNAAPSAHGADALLSHAELGCIDDASTTEQPNLDSLDDSCDLFPVNFDLGYSLDDSEEEAVQEEDEGVVIVSVMKASPRWKEQELGEVCPAVALPPIPGSSTPLHGHRRRPIGPGSCGRGLPTPITHSVPRREGEISHILATPLSSQGGPLVSPSAWGTLRRTLLPGPSLCPPGGLKRKQQQEEGEGPSSEAKRPNTSRAGAFGMEDSRGAKPLPSQPATDPGLSDSEEEVQINRRRPQARANPLSSPNESKMFSHVDSPVMVKRKKAAVLNISEEAPEGATSDDDFQNDSTFSHKPRPSRPTGPIQQQGKTQKTKRQRGGRLFLDEEAALSEEEGEGVSSDEEDGYHLNRSLEGFVVDNSNLSQGLNESEMHGMYLKSLRSPVAARHRFKMVYKPSHNMNIFSQVPEMDETYAEDSFVVGSQEEEVVEEEEEEGGAEDEVVALPEVSYVDGRKQYTTRRQVLLHHMRSKAGSSGRRGAGHTGVPPKPDETGKRSRIVKIQDSSEEEEEKEGEAVAVVNSNAATLFKPSAVLNDVTLDKPPQRQNASSFSYSSSSSSSIASKISSLSRKAPHPSSTDLFRESRCRQRLENQARLSEELDFEESESMLAPRKPPKTTTSTLSSNPQPYKPFGHALSTEKPSLLSPATTTTAPTNTITTPTTTITTPTNSSTTTAATVCILVDSRCISSSADLVSGLRQHHSVNVHVCSLDSNYFVLSNRMAAERHTLSELAGVQNRKRLVTRVNGLQGLFERACFIVEKDPTKPGEVGRSFQRTLFFEGTLASLVQAGVRLLWSDGVRDSARLLADLAQLEQRKGQAISVPLEVRGQHRQQALQFYLALPGVGYVHALHMVHNFVSVAQFITSSVEAIQKGGGMSRSRAEDTYRCIRYSCDSFLLNTSSAKKKR</sequence>
<dbReference type="Ensembl" id="ENSGMOT00000002321.2">
    <property type="protein sequence ID" value="ENSGMOP00000002246.2"/>
    <property type="gene ID" value="ENSGMOG00000002019.2"/>
</dbReference>
<dbReference type="GO" id="GO:0000400">
    <property type="term" value="F:four-way junction DNA binding"/>
    <property type="evidence" value="ECO:0007669"/>
    <property type="project" value="TreeGrafter"/>
</dbReference>
<feature type="region of interest" description="Disordered" evidence="8">
    <location>
        <begin position="1921"/>
        <end position="2010"/>
    </location>
</feature>
<dbReference type="Gene3D" id="3.40.50.10130">
    <property type="match status" value="1"/>
</dbReference>
<dbReference type="InterPro" id="IPR014001">
    <property type="entry name" value="Helicase_ATP-bd"/>
</dbReference>
<feature type="region of interest" description="Disordered" evidence="8">
    <location>
        <begin position="1852"/>
        <end position="1899"/>
    </location>
</feature>
<feature type="compositionally biased region" description="Polar residues" evidence="8">
    <location>
        <begin position="1376"/>
        <end position="1385"/>
    </location>
</feature>
<keyword evidence="6" id="KW-0067">ATP-binding</keyword>
<feature type="region of interest" description="Disordered" evidence="8">
    <location>
        <begin position="790"/>
        <end position="812"/>
    </location>
</feature>
<dbReference type="OrthoDB" id="6513042at2759"/>
<feature type="compositionally biased region" description="Basic and acidic residues" evidence="8">
    <location>
        <begin position="958"/>
        <end position="980"/>
    </location>
</feature>
<dbReference type="PANTHER" id="PTHR14025:SF20">
    <property type="entry name" value="FANCONI ANEMIA GROUP M PROTEIN"/>
    <property type="match status" value="1"/>
</dbReference>
<comment type="similarity">
    <text evidence="2">Belongs to the DEAD box helicase family. DEAH subfamily. FANCM sub-subfamily.</text>
</comment>
<feature type="compositionally biased region" description="Low complexity" evidence="8">
    <location>
        <begin position="899"/>
        <end position="918"/>
    </location>
</feature>
<dbReference type="Pfam" id="PF02732">
    <property type="entry name" value="ERCC4"/>
    <property type="match status" value="1"/>
</dbReference>
<dbReference type="InterPro" id="IPR031879">
    <property type="entry name" value="FANCM-MHF-bd"/>
</dbReference>
<dbReference type="GeneID" id="115544181"/>
<dbReference type="GO" id="GO:0004518">
    <property type="term" value="F:nuclease activity"/>
    <property type="evidence" value="ECO:0007669"/>
    <property type="project" value="InterPro"/>
</dbReference>
<evidence type="ECO:0000256" key="4">
    <source>
        <dbReference type="ARBA" id="ARBA00022801"/>
    </source>
</evidence>
<dbReference type="SUPFAM" id="SSF52980">
    <property type="entry name" value="Restriction endonuclease-like"/>
    <property type="match status" value="1"/>
</dbReference>
<dbReference type="GO" id="GO:0005634">
    <property type="term" value="C:nucleus"/>
    <property type="evidence" value="ECO:0007669"/>
    <property type="project" value="UniProtKB-SubCell"/>
</dbReference>
<feature type="region of interest" description="Disordered" evidence="8">
    <location>
        <begin position="1659"/>
        <end position="1731"/>
    </location>
</feature>
<dbReference type="GeneTree" id="ENSGT00940000156480"/>
<keyword evidence="12" id="KW-1185">Reference proteome</keyword>
<feature type="region of interest" description="Disordered" evidence="8">
    <location>
        <begin position="2026"/>
        <end position="2053"/>
    </location>
</feature>
<dbReference type="KEGG" id="gmh:115544181"/>
<feature type="compositionally biased region" description="Basic and acidic residues" evidence="8">
    <location>
        <begin position="725"/>
        <end position="736"/>
    </location>
</feature>
<evidence type="ECO:0000256" key="3">
    <source>
        <dbReference type="ARBA" id="ARBA00022741"/>
    </source>
</evidence>
<dbReference type="Gene3D" id="3.40.50.300">
    <property type="entry name" value="P-loop containing nucleotide triphosphate hydrolases"/>
    <property type="match status" value="2"/>
</dbReference>
<evidence type="ECO:0000256" key="5">
    <source>
        <dbReference type="ARBA" id="ARBA00022806"/>
    </source>
</evidence>
<dbReference type="SMART" id="SM00487">
    <property type="entry name" value="DEXDc"/>
    <property type="match status" value="1"/>
</dbReference>
<feature type="compositionally biased region" description="Polar residues" evidence="8">
    <location>
        <begin position="790"/>
        <end position="803"/>
    </location>
</feature>
<reference evidence="11" key="1">
    <citation type="submission" date="2025-08" db="UniProtKB">
        <authorList>
            <consortium name="Ensembl"/>
        </authorList>
    </citation>
    <scope>IDENTIFICATION</scope>
</reference>
<feature type="compositionally biased region" description="Low complexity" evidence="8">
    <location>
        <begin position="1932"/>
        <end position="1952"/>
    </location>
</feature>
<accession>A0A8C4YY56</accession>
<feature type="region of interest" description="Disordered" evidence="8">
    <location>
        <begin position="712"/>
        <end position="741"/>
    </location>
</feature>
<keyword evidence="4" id="KW-0378">Hydrolase</keyword>
<dbReference type="FunFam" id="3.40.50.300:FF:000861">
    <property type="entry name" value="Fanconi anemia, complementation group M"/>
    <property type="match status" value="1"/>
</dbReference>
<proteinExistence type="inferred from homology"/>
<feature type="domain" description="Helicase ATP-binding" evidence="9">
    <location>
        <begin position="169"/>
        <end position="337"/>
    </location>
</feature>
<dbReference type="GO" id="GO:0016787">
    <property type="term" value="F:hydrolase activity"/>
    <property type="evidence" value="ECO:0007669"/>
    <property type="project" value="UniProtKB-KW"/>
</dbReference>
<dbReference type="InterPro" id="IPR001650">
    <property type="entry name" value="Helicase_C-like"/>
</dbReference>
<dbReference type="PANTHER" id="PTHR14025">
    <property type="entry name" value="FANCONI ANEMIA GROUP M FANCM FAMILY MEMBER"/>
    <property type="match status" value="1"/>
</dbReference>
<feature type="compositionally biased region" description="Acidic residues" evidence="8">
    <location>
        <begin position="919"/>
        <end position="928"/>
    </location>
</feature>
<feature type="compositionally biased region" description="Basic and acidic residues" evidence="8">
    <location>
        <begin position="1963"/>
        <end position="1981"/>
    </location>
</feature>
<dbReference type="Gene3D" id="1.10.150.20">
    <property type="entry name" value="5' to 3' exonuclease, C-terminal subdomain"/>
    <property type="match status" value="1"/>
</dbReference>
<dbReference type="SMART" id="SM00891">
    <property type="entry name" value="ERCC4"/>
    <property type="match status" value="1"/>
</dbReference>
<evidence type="ECO:0000259" key="10">
    <source>
        <dbReference type="PROSITE" id="PS51194"/>
    </source>
</evidence>
<dbReference type="Pfam" id="PF00270">
    <property type="entry name" value="DEAD"/>
    <property type="match status" value="1"/>
</dbReference>
<evidence type="ECO:0000256" key="2">
    <source>
        <dbReference type="ARBA" id="ARBA00009889"/>
    </source>
</evidence>
<evidence type="ECO:0000259" key="9">
    <source>
        <dbReference type="PROSITE" id="PS51192"/>
    </source>
</evidence>
<dbReference type="InterPro" id="IPR006166">
    <property type="entry name" value="ERCC4_domain"/>
</dbReference>
<keyword evidence="7" id="KW-0539">Nucleus</keyword>
<feature type="compositionally biased region" description="Low complexity" evidence="8">
    <location>
        <begin position="1549"/>
        <end position="1560"/>
    </location>
</feature>